<dbReference type="GO" id="GO:0005840">
    <property type="term" value="C:ribosome"/>
    <property type="evidence" value="ECO:0007669"/>
    <property type="project" value="UniProtKB-KW"/>
</dbReference>
<dbReference type="CDD" id="cd07026">
    <property type="entry name" value="Ribosomal_L20"/>
    <property type="match status" value="1"/>
</dbReference>
<dbReference type="FunFam" id="1.10.1900.20:FF:000001">
    <property type="entry name" value="50S ribosomal protein L20"/>
    <property type="match status" value="1"/>
</dbReference>
<evidence type="ECO:0000256" key="7">
    <source>
        <dbReference type="HAMAP-Rule" id="MF_00382"/>
    </source>
</evidence>
<comment type="similarity">
    <text evidence="1 7 8">Belongs to the bacterial ribosomal protein bL20 family.</text>
</comment>
<dbReference type="Pfam" id="PF00453">
    <property type="entry name" value="Ribosomal_L20"/>
    <property type="match status" value="1"/>
</dbReference>
<evidence type="ECO:0000256" key="2">
    <source>
        <dbReference type="ARBA" id="ARBA00022730"/>
    </source>
</evidence>
<dbReference type="PANTHER" id="PTHR10986">
    <property type="entry name" value="39S RIBOSOMAL PROTEIN L20"/>
    <property type="match status" value="1"/>
</dbReference>
<proteinExistence type="inferred from homology"/>
<dbReference type="EMBL" id="CABFUZ020000096">
    <property type="protein sequence ID" value="VVM05676.1"/>
    <property type="molecule type" value="Genomic_DNA"/>
</dbReference>
<evidence type="ECO:0000256" key="1">
    <source>
        <dbReference type="ARBA" id="ARBA00007698"/>
    </source>
</evidence>
<evidence type="ECO:0000256" key="6">
    <source>
        <dbReference type="ARBA" id="ARBA00035172"/>
    </source>
</evidence>
<gene>
    <name evidence="7 9" type="primary">rplT</name>
    <name evidence="9" type="ORF">MAMC_00747</name>
</gene>
<evidence type="ECO:0000256" key="4">
    <source>
        <dbReference type="ARBA" id="ARBA00022980"/>
    </source>
</evidence>
<keyword evidence="10" id="KW-1185">Reference proteome</keyword>
<dbReference type="InterPro" id="IPR035566">
    <property type="entry name" value="Ribosomal_protein_bL20_C"/>
</dbReference>
<keyword evidence="3 7" id="KW-0694">RNA-binding</keyword>
<dbReference type="InterPro" id="IPR049946">
    <property type="entry name" value="RIBOSOMAL_L20_CS"/>
</dbReference>
<evidence type="ECO:0000313" key="10">
    <source>
        <dbReference type="Proteomes" id="UP000381693"/>
    </source>
</evidence>
<organism evidence="9 10">
    <name type="scientific">Methylacidimicrobium cyclopophantes</name>
    <dbReference type="NCBI Taxonomy" id="1041766"/>
    <lineage>
        <taxon>Bacteria</taxon>
        <taxon>Pseudomonadati</taxon>
        <taxon>Verrucomicrobiota</taxon>
        <taxon>Methylacidimicrobium</taxon>
    </lineage>
</organism>
<dbReference type="SUPFAM" id="SSF74731">
    <property type="entry name" value="Ribosomal protein L20"/>
    <property type="match status" value="1"/>
</dbReference>
<keyword evidence="2 7" id="KW-0699">rRNA-binding</keyword>
<comment type="function">
    <text evidence="7 8">Binds directly to 23S ribosomal RNA and is necessary for the in vitro assembly process of the 50S ribosomal subunit. It is not involved in the protein synthesizing functions of that subunit.</text>
</comment>
<dbReference type="PRINTS" id="PR00062">
    <property type="entry name" value="RIBOSOMALL20"/>
</dbReference>
<dbReference type="GO" id="GO:0000027">
    <property type="term" value="P:ribosomal large subunit assembly"/>
    <property type="evidence" value="ECO:0007669"/>
    <property type="project" value="UniProtKB-UniRule"/>
</dbReference>
<keyword evidence="4 7" id="KW-0689">Ribosomal protein</keyword>
<dbReference type="NCBIfam" id="TIGR01032">
    <property type="entry name" value="rplT_bact"/>
    <property type="match status" value="1"/>
</dbReference>
<evidence type="ECO:0000313" key="9">
    <source>
        <dbReference type="EMBL" id="VVM05676.1"/>
    </source>
</evidence>
<dbReference type="GO" id="GO:0003735">
    <property type="term" value="F:structural constituent of ribosome"/>
    <property type="evidence" value="ECO:0007669"/>
    <property type="project" value="InterPro"/>
</dbReference>
<dbReference type="GO" id="GO:0006412">
    <property type="term" value="P:translation"/>
    <property type="evidence" value="ECO:0007669"/>
    <property type="project" value="InterPro"/>
</dbReference>
<dbReference type="Gene3D" id="1.10.1900.20">
    <property type="entry name" value="Ribosomal protein L20"/>
    <property type="match status" value="1"/>
</dbReference>
<reference evidence="9" key="1">
    <citation type="submission" date="2019-09" db="EMBL/GenBank/DDBJ databases">
        <authorList>
            <person name="Cremers G."/>
        </authorList>
    </citation>
    <scope>NUCLEOTIDE SEQUENCE [LARGE SCALE GENOMIC DNA]</scope>
    <source>
        <strain evidence="9">3B</strain>
    </source>
</reference>
<dbReference type="PROSITE" id="PS00937">
    <property type="entry name" value="RIBOSOMAL_L20"/>
    <property type="match status" value="1"/>
</dbReference>
<keyword evidence="5 7" id="KW-0687">Ribonucleoprotein</keyword>
<protein>
    <recommendedName>
        <fullName evidence="6 7">Large ribosomal subunit protein bL20</fullName>
    </recommendedName>
</protein>
<accession>A0A5E6M8Z6</accession>
<name>A0A5E6M8Z6_9BACT</name>
<dbReference type="OrthoDB" id="9808966at2"/>
<sequence length="125" mass="14411">MARATNGPASRERRRRVVDQASGYRGRRSKLYRYAKDAIFKAKYWSYRDRKTRKREFRNLWIARINAATRSEGLTYSRFWEGLTKAGIALDRKVLADLAVRSPAQFSRIVSIAKEKVCLPATPAA</sequence>
<dbReference type="GO" id="GO:0019843">
    <property type="term" value="F:rRNA binding"/>
    <property type="evidence" value="ECO:0007669"/>
    <property type="project" value="UniProtKB-UniRule"/>
</dbReference>
<evidence type="ECO:0000256" key="5">
    <source>
        <dbReference type="ARBA" id="ARBA00023274"/>
    </source>
</evidence>
<dbReference type="GO" id="GO:1990904">
    <property type="term" value="C:ribonucleoprotein complex"/>
    <property type="evidence" value="ECO:0007669"/>
    <property type="project" value="UniProtKB-KW"/>
</dbReference>
<dbReference type="AlphaFoldDB" id="A0A5E6M8Z6"/>
<comment type="caution">
    <text evidence="9">The sequence shown here is derived from an EMBL/GenBank/DDBJ whole genome shotgun (WGS) entry which is preliminary data.</text>
</comment>
<dbReference type="HAMAP" id="MF_00382">
    <property type="entry name" value="Ribosomal_bL20"/>
    <property type="match status" value="1"/>
</dbReference>
<dbReference type="InterPro" id="IPR005813">
    <property type="entry name" value="Ribosomal_bL20"/>
</dbReference>
<dbReference type="Gene3D" id="6.10.160.10">
    <property type="match status" value="1"/>
</dbReference>
<evidence type="ECO:0000256" key="3">
    <source>
        <dbReference type="ARBA" id="ARBA00022884"/>
    </source>
</evidence>
<dbReference type="RefSeq" id="WP_142524824.1">
    <property type="nucleotide sequence ID" value="NZ_CABFUZ020000096.1"/>
</dbReference>
<dbReference type="Proteomes" id="UP000381693">
    <property type="component" value="Unassembled WGS sequence"/>
</dbReference>
<evidence type="ECO:0000256" key="8">
    <source>
        <dbReference type="RuleBase" id="RU000560"/>
    </source>
</evidence>